<dbReference type="GO" id="GO:0006450">
    <property type="term" value="P:regulation of translational fidelity"/>
    <property type="evidence" value="ECO:0007669"/>
    <property type="project" value="InterPro"/>
</dbReference>
<dbReference type="NCBIfam" id="TIGR02153">
    <property type="entry name" value="gatD_arch"/>
    <property type="match status" value="1"/>
</dbReference>
<dbReference type="Pfam" id="PF17763">
    <property type="entry name" value="Asparaginase_C"/>
    <property type="match status" value="1"/>
</dbReference>
<keyword evidence="4 5" id="KW-0648">Protein biosynthesis</keyword>
<dbReference type="PRINTS" id="PR00139">
    <property type="entry name" value="ASNGLNASE"/>
</dbReference>
<keyword evidence="3 5" id="KW-0067">ATP-binding</keyword>
<dbReference type="GO" id="GO:0004067">
    <property type="term" value="F:asparaginase activity"/>
    <property type="evidence" value="ECO:0007669"/>
    <property type="project" value="UniProtKB-UniRule"/>
</dbReference>
<dbReference type="EC" id="6.3.5.-" evidence="5 7"/>
<comment type="subunit">
    <text evidence="5 7">Heterodimer of GatD and GatE.</text>
</comment>
<dbReference type="PANTHER" id="PTHR11707">
    <property type="entry name" value="L-ASPARAGINASE"/>
    <property type="match status" value="1"/>
</dbReference>
<dbReference type="InterPro" id="IPR027474">
    <property type="entry name" value="L-asparaginase_N"/>
</dbReference>
<comment type="similarity">
    <text evidence="5 7">Belongs to the asparaginase 1 family. GatD subfamily.</text>
</comment>
<dbReference type="GO" id="GO:0050567">
    <property type="term" value="F:glutaminyl-tRNA synthase (glutamine-hydrolyzing) activity"/>
    <property type="evidence" value="ECO:0007669"/>
    <property type="project" value="UniProtKB-UniRule"/>
</dbReference>
<dbReference type="HAMAP" id="MF_00586">
    <property type="entry name" value="GatD"/>
    <property type="match status" value="1"/>
</dbReference>
<proteinExistence type="inferred from homology"/>
<feature type="active site" evidence="5">
    <location>
        <position position="182"/>
    </location>
</feature>
<dbReference type="Pfam" id="PF00710">
    <property type="entry name" value="Asparaginase"/>
    <property type="match status" value="1"/>
</dbReference>
<dbReference type="GO" id="GO:0005524">
    <property type="term" value="F:ATP binding"/>
    <property type="evidence" value="ECO:0007669"/>
    <property type="project" value="UniProtKB-KW"/>
</dbReference>
<dbReference type="InterPro" id="IPR037222">
    <property type="entry name" value="GatD_N_sf"/>
</dbReference>
<dbReference type="SMART" id="SM00870">
    <property type="entry name" value="Asparaginase"/>
    <property type="match status" value="1"/>
</dbReference>
<dbReference type="SUPFAM" id="SSF141300">
    <property type="entry name" value="GatD N-terminal domain-like"/>
    <property type="match status" value="1"/>
</dbReference>
<dbReference type="NCBIfam" id="TIGR00519">
    <property type="entry name" value="asnASE_I"/>
    <property type="match status" value="1"/>
</dbReference>
<feature type="active site" evidence="5 6">
    <location>
        <position position="105"/>
    </location>
</feature>
<evidence type="ECO:0000256" key="2">
    <source>
        <dbReference type="ARBA" id="ARBA00022741"/>
    </source>
</evidence>
<evidence type="ECO:0000256" key="5">
    <source>
        <dbReference type="HAMAP-Rule" id="MF_00586"/>
    </source>
</evidence>
<evidence type="ECO:0000256" key="1">
    <source>
        <dbReference type="ARBA" id="ARBA00022598"/>
    </source>
</evidence>
<feature type="domain" description="Asparaginase/glutaminase C-terminal" evidence="9">
    <location>
        <begin position="312"/>
        <end position="426"/>
    </location>
</feature>
<keyword evidence="11" id="KW-0808">Transferase</keyword>
<dbReference type="InterPro" id="IPR006034">
    <property type="entry name" value="Asparaginase/glutaminase-like"/>
</dbReference>
<dbReference type="GO" id="GO:0016740">
    <property type="term" value="F:transferase activity"/>
    <property type="evidence" value="ECO:0007669"/>
    <property type="project" value="UniProtKB-KW"/>
</dbReference>
<evidence type="ECO:0000256" key="7">
    <source>
        <dbReference type="RuleBase" id="RU004457"/>
    </source>
</evidence>
<dbReference type="PROSITE" id="PS00144">
    <property type="entry name" value="ASN_GLN_ASE_1"/>
    <property type="match status" value="1"/>
</dbReference>
<accession>A0A7C2BLK8</accession>
<evidence type="ECO:0000259" key="9">
    <source>
        <dbReference type="Pfam" id="PF17763"/>
    </source>
</evidence>
<dbReference type="PANTHER" id="PTHR11707:SF28">
    <property type="entry name" value="60 KDA LYSOPHOSPHOLIPASE"/>
    <property type="match status" value="1"/>
</dbReference>
<dbReference type="Gene3D" id="2.30.30.520">
    <property type="match status" value="1"/>
</dbReference>
<dbReference type="CDD" id="cd08962">
    <property type="entry name" value="GatD"/>
    <property type="match status" value="1"/>
</dbReference>
<dbReference type="InterPro" id="IPR037152">
    <property type="entry name" value="L-asparaginase_N_sf"/>
</dbReference>
<name>A0A7C2BLK8_9CREN</name>
<dbReference type="PROSITE" id="PS51732">
    <property type="entry name" value="ASN_GLN_ASE_3"/>
    <property type="match status" value="1"/>
</dbReference>
<keyword evidence="2 5" id="KW-0547">Nucleotide-binding</keyword>
<reference evidence="11" key="1">
    <citation type="journal article" date="2020" name="mSystems">
        <title>Genome- and Community-Level Interaction Insights into Carbon Utilization and Element Cycling Functions of Hydrothermarchaeota in Hydrothermal Sediment.</title>
        <authorList>
            <person name="Zhou Z."/>
            <person name="Liu Y."/>
            <person name="Xu W."/>
            <person name="Pan J."/>
            <person name="Luo Z.H."/>
            <person name="Li M."/>
        </authorList>
    </citation>
    <scope>NUCLEOTIDE SEQUENCE [LARGE SCALE GENOMIC DNA]</scope>
    <source>
        <strain evidence="11">SpSt-23</strain>
    </source>
</reference>
<evidence type="ECO:0000259" key="10">
    <source>
        <dbReference type="Pfam" id="PF18195"/>
    </source>
</evidence>
<dbReference type="InterPro" id="IPR020827">
    <property type="entry name" value="Asparaginase/glutaminase_AS1"/>
</dbReference>
<dbReference type="GO" id="GO:0006412">
    <property type="term" value="P:translation"/>
    <property type="evidence" value="ECO:0007669"/>
    <property type="project" value="UniProtKB-UniRule"/>
</dbReference>
<dbReference type="Pfam" id="PF18195">
    <property type="entry name" value="GatD_N"/>
    <property type="match status" value="1"/>
</dbReference>
<evidence type="ECO:0000256" key="6">
    <source>
        <dbReference type="PROSITE-ProRule" id="PRU10099"/>
    </source>
</evidence>
<comment type="caution">
    <text evidence="11">The sequence shown here is derived from an EMBL/GenBank/DDBJ whole genome shotgun (WGS) entry which is preliminary data.</text>
</comment>
<keyword evidence="1 5" id="KW-0436">Ligase</keyword>
<gene>
    <name evidence="5 11" type="primary">gatD</name>
    <name evidence="11" type="ORF">ENP55_04845</name>
</gene>
<dbReference type="SUPFAM" id="SSF53774">
    <property type="entry name" value="Glutaminase/Asparaginase"/>
    <property type="match status" value="1"/>
</dbReference>
<feature type="domain" description="GatD N-terminal" evidence="10">
    <location>
        <begin position="20"/>
        <end position="75"/>
    </location>
</feature>
<feature type="active site" evidence="5">
    <location>
        <position position="181"/>
    </location>
</feature>
<comment type="catalytic activity">
    <reaction evidence="5 7">
        <text>L-glutamyl-tRNA(Gln) + L-glutamine + ATP + H2O = L-glutaminyl-tRNA(Gln) + L-glutamate + ADP + phosphate + H(+)</text>
        <dbReference type="Rhea" id="RHEA:17521"/>
        <dbReference type="Rhea" id="RHEA-COMP:9681"/>
        <dbReference type="Rhea" id="RHEA-COMP:9684"/>
        <dbReference type="ChEBI" id="CHEBI:15377"/>
        <dbReference type="ChEBI" id="CHEBI:15378"/>
        <dbReference type="ChEBI" id="CHEBI:29985"/>
        <dbReference type="ChEBI" id="CHEBI:30616"/>
        <dbReference type="ChEBI" id="CHEBI:43474"/>
        <dbReference type="ChEBI" id="CHEBI:58359"/>
        <dbReference type="ChEBI" id="CHEBI:78520"/>
        <dbReference type="ChEBI" id="CHEBI:78521"/>
        <dbReference type="ChEBI" id="CHEBI:456216"/>
    </reaction>
</comment>
<feature type="active site" evidence="5">
    <location>
        <position position="260"/>
    </location>
</feature>
<dbReference type="EMBL" id="DSJT01000023">
    <property type="protein sequence ID" value="HEF87608.1"/>
    <property type="molecule type" value="Genomic_DNA"/>
</dbReference>
<sequence>MEIYHGYTGFIAYKLKEAGAEPGDVVRVDNPGGESFTGVLMPRQLLYSNRPVIVLKLSNGYNIGVKVELETRIVLLSKKKGLPGTTGSAASPRRPFVSILATGGTIASKVDYVTGAVTPLLDPQELLEWAPELSDLGFLNVREVMKKFSEDITPSDWEKLSLEVYREIASGAEGVVVAHGTDMMSYSAAALAFSIMGKPVPIVFVGSQRSSDRPSSDSFFNLYSAVLTAFKASFAESVIVMHGESSDSYAVVLRGVKARKMHTSRRDAFQPVNDKPIALVYPYTREIRIVGRILERRDRSREASLRNKFDDKVAIVKAYPGLQEELINFLVDKKFSGIVIEGSGLGHVSNSLIDSLKRAVENEIPVVMTSQCLFGRVNLNVYSTGRRLLEAGVIPASDMLPETAYVKLSWILGSVTRNLDEVRELMLTNIAGEINERHTLELFPRWSHE</sequence>
<evidence type="ECO:0000313" key="11">
    <source>
        <dbReference type="EMBL" id="HEF87608.1"/>
    </source>
</evidence>
<dbReference type="Gene3D" id="3.40.50.40">
    <property type="match status" value="1"/>
</dbReference>
<dbReference type="InterPro" id="IPR011878">
    <property type="entry name" value="GatD"/>
</dbReference>
<dbReference type="Gene3D" id="3.40.50.1170">
    <property type="entry name" value="L-asparaginase, N-terminal domain"/>
    <property type="match status" value="1"/>
</dbReference>
<dbReference type="InterPro" id="IPR027473">
    <property type="entry name" value="L-asparaginase_C"/>
</dbReference>
<dbReference type="NCBIfam" id="NF003217">
    <property type="entry name" value="PRK04183.1"/>
    <property type="match status" value="1"/>
</dbReference>
<dbReference type="PIRSF" id="PIRSF500175">
    <property type="entry name" value="Glu_ADT_D"/>
    <property type="match status" value="1"/>
</dbReference>
<comment type="function">
    <text evidence="5 7">Allows the formation of correctly charged Gln-tRNA(Gln) through the transamidation of misacylated Glu-tRNA(Gln) in organisms which lack glutaminyl-tRNA synthetase. The reaction takes place in the presence of glutamine and ATP through an activated gamma-phospho-Glu-tRNA(Gln). The GatDE system is specific for glutamate and does not act on aspartate.</text>
</comment>
<dbReference type="PIRSF" id="PIRSF001220">
    <property type="entry name" value="L-ASNase_gatD"/>
    <property type="match status" value="1"/>
</dbReference>
<dbReference type="InterPro" id="IPR040919">
    <property type="entry name" value="Asparaginase_C"/>
</dbReference>
<feature type="domain" description="L-asparaginase N-terminal" evidence="8">
    <location>
        <begin position="97"/>
        <end position="280"/>
    </location>
</feature>
<evidence type="ECO:0000259" key="8">
    <source>
        <dbReference type="Pfam" id="PF00710"/>
    </source>
</evidence>
<dbReference type="InterPro" id="IPR036152">
    <property type="entry name" value="Asp/glu_Ase-like_sf"/>
</dbReference>
<evidence type="ECO:0000256" key="3">
    <source>
        <dbReference type="ARBA" id="ARBA00022840"/>
    </source>
</evidence>
<protein>
    <recommendedName>
        <fullName evidence="5 7">Glutamyl-tRNA(Gln) amidotransferase subunit D</fullName>
        <shortName evidence="5">Glu-ADT subunit D</shortName>
        <ecNumber evidence="5 7">6.3.5.-</ecNumber>
    </recommendedName>
</protein>
<dbReference type="AlphaFoldDB" id="A0A7C2BLK8"/>
<evidence type="ECO:0000256" key="4">
    <source>
        <dbReference type="ARBA" id="ARBA00022917"/>
    </source>
</evidence>
<organism evidence="11">
    <name type="scientific">Thermosphaera aggregans</name>
    <dbReference type="NCBI Taxonomy" id="54254"/>
    <lineage>
        <taxon>Archaea</taxon>
        <taxon>Thermoproteota</taxon>
        <taxon>Thermoprotei</taxon>
        <taxon>Desulfurococcales</taxon>
        <taxon>Desulfurococcaceae</taxon>
        <taxon>Thermosphaera</taxon>
    </lineage>
</organism>
<dbReference type="InterPro" id="IPR006033">
    <property type="entry name" value="AsnA_fam"/>
</dbReference>
<dbReference type="GO" id="GO:0006520">
    <property type="term" value="P:amino acid metabolic process"/>
    <property type="evidence" value="ECO:0007669"/>
    <property type="project" value="InterPro"/>
</dbReference>
<dbReference type="InterPro" id="IPR040918">
    <property type="entry name" value="GatD_N"/>
</dbReference>